<keyword evidence="3" id="KW-1185">Reference proteome</keyword>
<dbReference type="RefSeq" id="WP_166858433.1">
    <property type="nucleotide sequence ID" value="NZ_CP063989.1"/>
</dbReference>
<dbReference type="InterPro" id="IPR029464">
    <property type="entry name" value="HSDR_N"/>
</dbReference>
<evidence type="ECO:0000313" key="2">
    <source>
        <dbReference type="EMBL" id="QPL05147.1"/>
    </source>
</evidence>
<proteinExistence type="predicted"/>
<sequence>MADAPRSRTPKWETDTRDRLRKVVRSMLKPAAELVARDANEGDTRLFVTDILCDALGYDKYSDLTTEYRVKGEFADYGIRVDQQLSAFVEVKRCTTRLSQRHLRQVEMYAVNEGVEWLILTNGPQWQVYKLIAGLPVTIDLVLEVDLLAEGMTATKAAALFLLLRESFGRGQIEDLWRERAATAPKHLAKVVLSEKVVDEVRKELRRRTGLNVESVELARLLRADVLPPELVV</sequence>
<dbReference type="EMBL" id="CP063989">
    <property type="protein sequence ID" value="QPL05147.1"/>
    <property type="molecule type" value="Genomic_DNA"/>
</dbReference>
<dbReference type="Proteomes" id="UP000594637">
    <property type="component" value="Chromosome"/>
</dbReference>
<evidence type="ECO:0000313" key="3">
    <source>
        <dbReference type="Proteomes" id="UP000594637"/>
    </source>
</evidence>
<dbReference type="AlphaFoldDB" id="A0A7T0LK65"/>
<gene>
    <name evidence="2" type="ORF">ID810_10510</name>
</gene>
<dbReference type="Pfam" id="PF13588">
    <property type="entry name" value="HSDR_N_2"/>
    <property type="match status" value="1"/>
</dbReference>
<accession>A0A7T0LK65</accession>
<organism evidence="2 3">
    <name type="scientific">Actinomyces respiraculi</name>
    <dbReference type="NCBI Taxonomy" id="2744574"/>
    <lineage>
        <taxon>Bacteria</taxon>
        <taxon>Bacillati</taxon>
        <taxon>Actinomycetota</taxon>
        <taxon>Actinomycetes</taxon>
        <taxon>Actinomycetales</taxon>
        <taxon>Actinomycetaceae</taxon>
        <taxon>Actinomyces</taxon>
    </lineage>
</organism>
<evidence type="ECO:0000259" key="1">
    <source>
        <dbReference type="Pfam" id="PF13588"/>
    </source>
</evidence>
<reference evidence="2 3" key="1">
    <citation type="submission" date="2020-11" db="EMBL/GenBank/DDBJ databases">
        <title>Actinomyces sp. ZJ750.</title>
        <authorList>
            <person name="Zhou J."/>
        </authorList>
    </citation>
    <scope>NUCLEOTIDE SEQUENCE [LARGE SCALE GENOMIC DNA]</scope>
    <source>
        <strain evidence="2 3">ZJ750</strain>
    </source>
</reference>
<feature type="domain" description="Type I restriction enzyme R protein N-terminal" evidence="1">
    <location>
        <begin position="45"/>
        <end position="130"/>
    </location>
</feature>
<dbReference type="KEGG" id="arep:ID810_10510"/>
<name>A0A7T0LK65_9ACTO</name>
<protein>
    <submittedName>
        <fullName evidence="2">Type I restriction enzyme HsdR N-terminal domain-containing protein</fullName>
    </submittedName>
</protein>